<gene>
    <name evidence="1" type="ORF">JQN83_11680</name>
</gene>
<keyword evidence="2" id="KW-1185">Reference proteome</keyword>
<protein>
    <submittedName>
        <fullName evidence="1">Uncharacterized protein</fullName>
    </submittedName>
</protein>
<evidence type="ECO:0000313" key="1">
    <source>
        <dbReference type="EMBL" id="MBO4161467.1"/>
    </source>
</evidence>
<organism evidence="1 2">
    <name type="scientific">Micromonospora antibiotica</name>
    <dbReference type="NCBI Taxonomy" id="2807623"/>
    <lineage>
        <taxon>Bacteria</taxon>
        <taxon>Bacillati</taxon>
        <taxon>Actinomycetota</taxon>
        <taxon>Actinomycetes</taxon>
        <taxon>Micromonosporales</taxon>
        <taxon>Micromonosporaceae</taxon>
        <taxon>Micromonospora</taxon>
    </lineage>
</organism>
<proteinExistence type="predicted"/>
<reference evidence="1 2" key="1">
    <citation type="submission" date="2021-03" db="EMBL/GenBank/DDBJ databases">
        <authorList>
            <person name="Lee D.-H."/>
        </authorList>
    </citation>
    <scope>NUCLEOTIDE SEQUENCE [LARGE SCALE GENOMIC DNA]</scope>
    <source>
        <strain evidence="1 2">MMS20-R2-23</strain>
    </source>
</reference>
<sequence>MSAHTVYVLHIVGHADLGVHPSDPTVAADLLKRLARPLVDDTRNGEILLLRTPAQTTGDTAPLAAALTALRADPDTAAVAVHLVLVSTAMVAPIATAIRDALRHRPDLYGRHLAAATVAEAASLAEADIAAAVTRILRTRAEPGPDTDHPATDRTAKRRADRAYVVWGSGATQAALGALDAVIDAGLPWSLIRIGPTVAPRHAIYDPTDALPIDPVVPLLRRWRYHDLLRDLADTGQLTLTAAQQRIIDAEADHYGQAHTAPTADRMRALMAAALLRGDGSSGFAVRAYILRRYQELRASDDSPIDLIDWAQRRTGPRIATLGEMLRIVRNERQDPTVLAAKNAPSGRWLGSTIAKQLNEMGKASAHELAPPQPAMLAALRRHLAEHDTPPVDTDPHPAPPGFGPLPLVPADTVCYLTILGHPPRDGSPFIVEQVAAAAADPKRRDNLDPAVRTYLGVPAGHPVAVNAVILGTASGTYPHALDCADRLRTAGHTAVAAPITDVGVPTDDPAAFTEQAAAELLRQHLGPETGAVVLIPTGPKEHVLTLLAAAQRAAAVRGIPLFLRQLVTDNRDVPTAGTHRLPLRFGTDQAILTAAGHALDIAELDTAARLLGTLTVGQPLSARALGLSDALRCTTTRLRSWPVQIQQTATATEDLTIRMIAERIDVWASLPGVDTDTATAMRAIVGACASVENSLDNNQIKNGMRQRLLRPLFETRNRLPITHGDGPFDAGTLTDLIRQRSDGQQHTVSGLLTAMADAARDALGGRPGSGPRLVDLLAGLRADVQALRDDEHVRRANELARTVMSEG</sequence>
<dbReference type="EMBL" id="JAGFWR010000004">
    <property type="protein sequence ID" value="MBO4161467.1"/>
    <property type="molecule type" value="Genomic_DNA"/>
</dbReference>
<evidence type="ECO:0000313" key="2">
    <source>
        <dbReference type="Proteomes" id="UP000671399"/>
    </source>
</evidence>
<dbReference type="RefSeq" id="WP_208567111.1">
    <property type="nucleotide sequence ID" value="NZ_JAGFWR010000004.1"/>
</dbReference>
<accession>A0ABS3V771</accession>
<name>A0ABS3V771_9ACTN</name>
<dbReference type="Proteomes" id="UP000671399">
    <property type="component" value="Unassembled WGS sequence"/>
</dbReference>
<comment type="caution">
    <text evidence="1">The sequence shown here is derived from an EMBL/GenBank/DDBJ whole genome shotgun (WGS) entry which is preliminary data.</text>
</comment>